<evidence type="ECO:0000259" key="4">
    <source>
        <dbReference type="SMART" id="SM01017"/>
    </source>
</evidence>
<keyword evidence="2" id="KW-0716">Sensory transduction</keyword>
<dbReference type="Gene3D" id="2.60.40.640">
    <property type="match status" value="2"/>
</dbReference>
<sequence>MGLKEFKIHFDSPYATYYPDQTVTGKVILTIDSTKKIRGIKLSVKGEADTYWSTDRQELNNEGRYINETDVVTAHEEYFKAEFYLLGSSSGEEIELPAGTHTYPFNYVLPPNLPSSFESDFGRVRYTAKASLDRPWKFDQETKVAFTVVSHLDLNQQPNAADPVMFEKSKTFCCLCCGSPPLAVNISLPVRGYVPGQTIPVKVNVENQSGITVETVKLILQKIVTYTATTPRSETKVTEDTISEVSKGPVGGNETTSYEQNLVVPPLPPSNLKNCGLIDLEYKLKVEACVTGFYHRNLTESTTIYIGTVPLSNYQLPQPPARGTDYHTKPAEAAQGMYPSIPSPSAPEEPTDNFNPQGSSLYPNLAPPSYEESMFGARTLRDREESEHVIGGGDKFAPRYPVYNFKHSE</sequence>
<keyword evidence="6" id="KW-1185">Reference proteome</keyword>
<dbReference type="InterPro" id="IPR011021">
    <property type="entry name" value="Arrestin-like_N"/>
</dbReference>
<protein>
    <recommendedName>
        <fullName evidence="4">Arrestin C-terminal-like domain-containing protein</fullName>
    </recommendedName>
</protein>
<feature type="compositionally biased region" description="Polar residues" evidence="3">
    <location>
        <begin position="352"/>
        <end position="362"/>
    </location>
</feature>
<dbReference type="InterPro" id="IPR011022">
    <property type="entry name" value="Arrestin_C-like"/>
</dbReference>
<name>A0A232EID5_9HYME</name>
<dbReference type="GO" id="GO:0005737">
    <property type="term" value="C:cytoplasm"/>
    <property type="evidence" value="ECO:0007669"/>
    <property type="project" value="TreeGrafter"/>
</dbReference>
<evidence type="ECO:0000313" key="5">
    <source>
        <dbReference type="EMBL" id="OXU18094.1"/>
    </source>
</evidence>
<comment type="similarity">
    <text evidence="1">Belongs to the arrestin family.</text>
</comment>
<dbReference type="PANTHER" id="PTHR11188:SF176">
    <property type="entry name" value="ARRESTIN DOMAIN-CONTAINING PROTEIN 1"/>
    <property type="match status" value="1"/>
</dbReference>
<dbReference type="OrthoDB" id="2333384at2759"/>
<evidence type="ECO:0000256" key="3">
    <source>
        <dbReference type="SAM" id="MobiDB-lite"/>
    </source>
</evidence>
<gene>
    <name evidence="5" type="ORF">TSAR_000981</name>
</gene>
<dbReference type="SMART" id="SM01017">
    <property type="entry name" value="Arrestin_C"/>
    <property type="match status" value="2"/>
</dbReference>
<dbReference type="PANTHER" id="PTHR11188">
    <property type="entry name" value="ARRESTIN DOMAIN CONTAINING PROTEIN"/>
    <property type="match status" value="1"/>
</dbReference>
<organism evidence="5 6">
    <name type="scientific">Trichomalopsis sarcophagae</name>
    <dbReference type="NCBI Taxonomy" id="543379"/>
    <lineage>
        <taxon>Eukaryota</taxon>
        <taxon>Metazoa</taxon>
        <taxon>Ecdysozoa</taxon>
        <taxon>Arthropoda</taxon>
        <taxon>Hexapoda</taxon>
        <taxon>Insecta</taxon>
        <taxon>Pterygota</taxon>
        <taxon>Neoptera</taxon>
        <taxon>Endopterygota</taxon>
        <taxon>Hymenoptera</taxon>
        <taxon>Apocrita</taxon>
        <taxon>Proctotrupomorpha</taxon>
        <taxon>Chalcidoidea</taxon>
        <taxon>Pteromalidae</taxon>
        <taxon>Pteromalinae</taxon>
        <taxon>Trichomalopsis</taxon>
    </lineage>
</organism>
<dbReference type="STRING" id="543379.A0A232EID5"/>
<dbReference type="AlphaFoldDB" id="A0A232EID5"/>
<dbReference type="GO" id="GO:0015031">
    <property type="term" value="P:protein transport"/>
    <property type="evidence" value="ECO:0007669"/>
    <property type="project" value="TreeGrafter"/>
</dbReference>
<evidence type="ECO:0000313" key="6">
    <source>
        <dbReference type="Proteomes" id="UP000215335"/>
    </source>
</evidence>
<dbReference type="Pfam" id="PF00339">
    <property type="entry name" value="Arrestin_N"/>
    <property type="match status" value="1"/>
</dbReference>
<reference evidence="5 6" key="1">
    <citation type="journal article" date="2017" name="Curr. Biol.">
        <title>The Evolution of Venom by Co-option of Single-Copy Genes.</title>
        <authorList>
            <person name="Martinson E.O."/>
            <person name="Mrinalini"/>
            <person name="Kelkar Y.D."/>
            <person name="Chang C.H."/>
            <person name="Werren J.H."/>
        </authorList>
    </citation>
    <scope>NUCLEOTIDE SEQUENCE [LARGE SCALE GENOMIC DNA]</scope>
    <source>
        <strain evidence="5 6">Alberta</strain>
        <tissue evidence="5">Whole body</tissue>
    </source>
</reference>
<dbReference type="InterPro" id="IPR014756">
    <property type="entry name" value="Ig_E-set"/>
</dbReference>
<accession>A0A232EID5</accession>
<feature type="domain" description="Arrestin C-terminal-like" evidence="4">
    <location>
        <begin position="4"/>
        <end position="154"/>
    </location>
</feature>
<proteinExistence type="inferred from homology"/>
<feature type="region of interest" description="Disordered" evidence="3">
    <location>
        <begin position="335"/>
        <end position="366"/>
    </location>
</feature>
<feature type="domain" description="Arrestin C-terminal-like" evidence="4">
    <location>
        <begin position="178"/>
        <end position="311"/>
    </location>
</feature>
<dbReference type="Proteomes" id="UP000215335">
    <property type="component" value="Unassembled WGS sequence"/>
</dbReference>
<evidence type="ECO:0000256" key="2">
    <source>
        <dbReference type="ARBA" id="ARBA00022606"/>
    </source>
</evidence>
<dbReference type="InterPro" id="IPR050357">
    <property type="entry name" value="Arrestin_domain-protein"/>
</dbReference>
<comment type="caution">
    <text evidence="5">The sequence shown here is derived from an EMBL/GenBank/DDBJ whole genome shotgun (WGS) entry which is preliminary data.</text>
</comment>
<evidence type="ECO:0000256" key="1">
    <source>
        <dbReference type="ARBA" id="ARBA00005298"/>
    </source>
</evidence>
<dbReference type="SUPFAM" id="SSF81296">
    <property type="entry name" value="E set domains"/>
    <property type="match status" value="2"/>
</dbReference>
<dbReference type="EMBL" id="NNAY01004295">
    <property type="protein sequence ID" value="OXU18094.1"/>
    <property type="molecule type" value="Genomic_DNA"/>
</dbReference>
<dbReference type="InterPro" id="IPR014752">
    <property type="entry name" value="Arrestin-like_C"/>
</dbReference>
<dbReference type="Pfam" id="PF02752">
    <property type="entry name" value="Arrestin_C"/>
    <property type="match status" value="1"/>
</dbReference>